<accession>A0ACC2UZ02</accession>
<reference evidence="1" key="1">
    <citation type="submission" date="2023-04" db="EMBL/GenBank/DDBJ databases">
        <title>Draft Genome sequencing of Naganishia species isolated from polar environments using Oxford Nanopore Technology.</title>
        <authorList>
            <person name="Leo P."/>
            <person name="Venkateswaran K."/>
        </authorList>
    </citation>
    <scope>NUCLEOTIDE SEQUENCE</scope>
    <source>
        <strain evidence="1">MNA-CCFEE 5262</strain>
    </source>
</reference>
<dbReference type="EMBL" id="JASBWS010000189">
    <property type="protein sequence ID" value="KAJ9091846.1"/>
    <property type="molecule type" value="Genomic_DNA"/>
</dbReference>
<organism evidence="1 2">
    <name type="scientific">Naganishia adeliensis</name>
    <dbReference type="NCBI Taxonomy" id="92952"/>
    <lineage>
        <taxon>Eukaryota</taxon>
        <taxon>Fungi</taxon>
        <taxon>Dikarya</taxon>
        <taxon>Basidiomycota</taxon>
        <taxon>Agaricomycotina</taxon>
        <taxon>Tremellomycetes</taxon>
        <taxon>Filobasidiales</taxon>
        <taxon>Filobasidiaceae</taxon>
        <taxon>Naganishia</taxon>
    </lineage>
</organism>
<sequence length="583" mass="61201">MTGTPTPKQEQSSGPSAASKRREANRLAAARFRTRKKDQVTELENRVHDLEAENFHLKAVNRTLRKRCAVPDDQTVEVDDEFAAGRPAWRREVAGERFVSERAASEAAAEFMESPTGGGDPSKKRRRTGGKGAGDPMSSAGAYHHLDRSVSASGDGDPYVQLQDENDRLQNQMRAYEDRLRNMTDELVGLRYRVREETGNGSEGSDQSPETNYRHPGPTYAPAPTYTPFTLDPALTGAAGDPRYNGLSPSTSHANPVLTLASAASNARVLQRQSSQGSLVLPLSPAMRLGGDVPPMGYGSPSGGSLSVNTLLDNTAARVSPSMAHQQPYGSRPGSPMTIRAFEALTEAVAAVDAQAAHEASLSSPNTGTGGGGGSIARRAWNMQPNNNLGPLTSLSRTSSRGMDSPVSAERSGLAGDEDDSDEYMAAAAAHLPGTTTSSTRHMAGTSVLSSSRDASPIGSSLEYFDRRMGGAGVARSVSGTGAASGRGGSKLRDMDIDMDAASVVIPGVGVPTDDMATPQLDPSLTNPQQSEPESSNATPAATFGALPPPPTDQGPISQDQAVTPTAVHPDEAVPRIAFQQVQ</sequence>
<evidence type="ECO:0000313" key="2">
    <source>
        <dbReference type="Proteomes" id="UP001230649"/>
    </source>
</evidence>
<evidence type="ECO:0000313" key="1">
    <source>
        <dbReference type="EMBL" id="KAJ9091846.1"/>
    </source>
</evidence>
<name>A0ACC2UZ02_9TREE</name>
<protein>
    <submittedName>
        <fullName evidence="1">Uncharacterized protein</fullName>
    </submittedName>
</protein>
<keyword evidence="2" id="KW-1185">Reference proteome</keyword>
<gene>
    <name evidence="1" type="ORF">QFC20_007531</name>
</gene>
<dbReference type="Proteomes" id="UP001230649">
    <property type="component" value="Unassembled WGS sequence"/>
</dbReference>
<proteinExistence type="predicted"/>
<comment type="caution">
    <text evidence="1">The sequence shown here is derived from an EMBL/GenBank/DDBJ whole genome shotgun (WGS) entry which is preliminary data.</text>
</comment>